<comment type="catalytic activity">
    <reaction evidence="7">
        <text>D-glucose 6-phosphate + UDP-alpha-D-glucose = alpha,alpha-trehalose 6-phosphate + UDP + H(+)</text>
        <dbReference type="Rhea" id="RHEA:18889"/>
        <dbReference type="ChEBI" id="CHEBI:15378"/>
        <dbReference type="ChEBI" id="CHEBI:58223"/>
        <dbReference type="ChEBI" id="CHEBI:58429"/>
        <dbReference type="ChEBI" id="CHEBI:58885"/>
        <dbReference type="ChEBI" id="CHEBI:61548"/>
        <dbReference type="EC" id="2.4.1.15"/>
    </reaction>
</comment>
<evidence type="ECO:0000256" key="1">
    <source>
        <dbReference type="ARBA" id="ARBA00005199"/>
    </source>
</evidence>
<accession>A0A7C0Y4I3</accession>
<dbReference type="GO" id="GO:0033828">
    <property type="term" value="F:glucosylglycerol-phosphate synthase activity"/>
    <property type="evidence" value="ECO:0007669"/>
    <property type="project" value="UniProtKB-EC"/>
</dbReference>
<keyword evidence="5" id="KW-0328">Glycosyltransferase</keyword>
<dbReference type="EMBL" id="DRBS01000187">
    <property type="protein sequence ID" value="HDD44161.1"/>
    <property type="molecule type" value="Genomic_DNA"/>
</dbReference>
<proteinExistence type="inferred from homology"/>
<evidence type="ECO:0000256" key="8">
    <source>
        <dbReference type="ARBA" id="ARBA00052754"/>
    </source>
</evidence>
<dbReference type="Gene3D" id="3.40.50.1000">
    <property type="entry name" value="HAD superfamily/HAD-like"/>
    <property type="match status" value="1"/>
</dbReference>
<comment type="function">
    <text evidence="9">Involved in salt tolerance by producing GG-phosphate from ADP-glucose and glycerol-3-phosphate (G3P), an intermediate in the synthesis of the osmolyte glucosylglycerol (GG).</text>
</comment>
<dbReference type="InterPro" id="IPR023214">
    <property type="entry name" value="HAD_sf"/>
</dbReference>
<comment type="pathway">
    <text evidence="1">Glycan biosynthesis; trehalose biosynthesis.</text>
</comment>
<protein>
    <recommendedName>
        <fullName evidence="11">Alpha,alpha-trehalose-phosphate synthase</fullName>
        <ecNumber evidence="11">2.4.1.15</ecNumber>
    </recommendedName>
</protein>
<dbReference type="NCBIfam" id="TIGR00685">
    <property type="entry name" value="T6PP"/>
    <property type="match status" value="1"/>
</dbReference>
<evidence type="ECO:0000256" key="10">
    <source>
        <dbReference type="ARBA" id="ARBA00060702"/>
    </source>
</evidence>
<gene>
    <name evidence="12" type="ORF">ENG63_04795</name>
</gene>
<comment type="pathway">
    <text evidence="10">Glycan metabolism; glucosylglycerol biosynthesis.</text>
</comment>
<comment type="subunit">
    <text evidence="4">Homotetramer.</text>
</comment>
<dbReference type="Pfam" id="PF00982">
    <property type="entry name" value="Glyco_transf_20"/>
    <property type="match status" value="1"/>
</dbReference>
<dbReference type="InterPro" id="IPR036412">
    <property type="entry name" value="HAD-like_sf"/>
</dbReference>
<dbReference type="CDD" id="cd03788">
    <property type="entry name" value="GT20_TPS"/>
    <property type="match status" value="1"/>
</dbReference>
<dbReference type="NCBIfam" id="TIGR01484">
    <property type="entry name" value="HAD-SF-IIB"/>
    <property type="match status" value="1"/>
</dbReference>
<dbReference type="InterPro" id="IPR001830">
    <property type="entry name" value="Glyco_trans_20"/>
</dbReference>
<dbReference type="InterPro" id="IPR003337">
    <property type="entry name" value="Trehalose_PPase"/>
</dbReference>
<evidence type="ECO:0000256" key="9">
    <source>
        <dbReference type="ARBA" id="ARBA00055920"/>
    </source>
</evidence>
<keyword evidence="6" id="KW-0808">Transferase</keyword>
<dbReference type="GO" id="GO:0005992">
    <property type="term" value="P:trehalose biosynthetic process"/>
    <property type="evidence" value="ECO:0007669"/>
    <property type="project" value="UniProtKB-UniRule"/>
</dbReference>
<evidence type="ECO:0000313" key="12">
    <source>
        <dbReference type="EMBL" id="HDD44161.1"/>
    </source>
</evidence>
<comment type="similarity">
    <text evidence="2">In the C-terminal section; belongs to the trehalose phosphatase family.</text>
</comment>
<dbReference type="SUPFAM" id="SSF56784">
    <property type="entry name" value="HAD-like"/>
    <property type="match status" value="1"/>
</dbReference>
<evidence type="ECO:0000256" key="7">
    <source>
        <dbReference type="ARBA" id="ARBA00048039"/>
    </source>
</evidence>
<comment type="similarity">
    <text evidence="3">Belongs to the glycosyltransferase 20 family.</text>
</comment>
<dbReference type="SUPFAM" id="SSF53756">
    <property type="entry name" value="UDP-Glycosyltransferase/glycogen phosphorylase"/>
    <property type="match status" value="1"/>
</dbReference>
<dbReference type="Pfam" id="PF02358">
    <property type="entry name" value="Trehalose_PPase"/>
    <property type="match status" value="1"/>
</dbReference>
<dbReference type="GO" id="GO:0004805">
    <property type="term" value="F:trehalose-phosphatase activity"/>
    <property type="evidence" value="ECO:0007669"/>
    <property type="project" value="TreeGrafter"/>
</dbReference>
<comment type="catalytic activity">
    <reaction evidence="8">
        <text>ADP-alpha-D-glucose + sn-glycerol 3-phosphate = 2-O-(alpha-D-glucopyranosyl)-sn-glycerol 3-phosphate + ADP + H(+)</text>
        <dbReference type="Rhea" id="RHEA:12881"/>
        <dbReference type="ChEBI" id="CHEBI:15378"/>
        <dbReference type="ChEBI" id="CHEBI:57498"/>
        <dbReference type="ChEBI" id="CHEBI:57597"/>
        <dbReference type="ChEBI" id="CHEBI:87089"/>
        <dbReference type="ChEBI" id="CHEBI:456216"/>
        <dbReference type="EC" id="2.4.1.213"/>
    </reaction>
</comment>
<dbReference type="PANTHER" id="PTHR10788">
    <property type="entry name" value="TREHALOSE-6-PHOSPHATE SYNTHASE"/>
    <property type="match status" value="1"/>
</dbReference>
<dbReference type="AlphaFoldDB" id="A0A7C0Y4I3"/>
<evidence type="ECO:0000256" key="11">
    <source>
        <dbReference type="NCBIfam" id="TIGR02400"/>
    </source>
</evidence>
<dbReference type="FunFam" id="3.40.50.2000:FF:000010">
    <property type="entry name" value="Alpha,alpha-trehalose-phosphate synthase"/>
    <property type="match status" value="1"/>
</dbReference>
<evidence type="ECO:0000256" key="2">
    <source>
        <dbReference type="ARBA" id="ARBA00006330"/>
    </source>
</evidence>
<evidence type="ECO:0000256" key="6">
    <source>
        <dbReference type="ARBA" id="ARBA00022679"/>
    </source>
</evidence>
<dbReference type="Gene3D" id="3.40.50.2000">
    <property type="entry name" value="Glycogen Phosphorylase B"/>
    <property type="match status" value="2"/>
</dbReference>
<sequence length="726" mass="84477">MARLLIVSNRLPLTVIKREGKLSFQSSAGGLATGLGSFYKSYNALWIGWPGIALERLKGEEEKNIKDKLINEACLPIFLSQRNIENYYYGFCNKTIWPLFHYFPLYAVFIKNLWESYKRVNQAFCNTIINFAKPDDIIWIHDYHLMLLPKLIREKIPEATISFFLHIPFPAFEIFRLLPWRKEILDGLLGADLIGFHTYDYVRHFLDSVRRIVGHEHSFGHISVNGRIVKIDVFPMGIDYERFHKAVKKGEVQKEINKLRKKLGERRIILSVDRMDYTKGIPQRLEAFDLLLEKYPEYRGKVTFILVAVPSRTKVEHYTLLKKQVDELVGRINGKYGTIEWMPVWYLYRSLPFSNLVALYNIADVAFVTPLRDGMNLIAKEFVATKSDQTGVLILSEMAGAAKELGEAIIINPNNKEEMLNALKEALTMTEEEQKERNKIMQKRLKRYNVVKWANDFIDRLCYIKRMQQELCIRKLTSKIRKRLINDYLKSNKRLILLDYDGTLVPLVEKPENAKPDSELIVILKNLVQESKNEVVIISGRDKNTLEKWFGSLNLGLIAEHGVWIKDKKWEMIEPLKNDWKEQIKPILELYVDRTPGSFIEEKEFSLVWHYRKSDPELAEIRARELKDALLHLTANLKLEVLEGSKVIEIKDAGINKGRAALRWIQKEKWDFILAIGDDRTDEDVFAVLPKFAYSIKVGLSASQAKFNVDSQEDIRKLLRELECAH</sequence>
<dbReference type="Gene3D" id="3.30.70.1020">
    <property type="entry name" value="Trehalose-6-phosphate phosphatase related protein, domain 2"/>
    <property type="match status" value="1"/>
</dbReference>
<dbReference type="NCBIfam" id="TIGR02400">
    <property type="entry name" value="trehalose_OtsA"/>
    <property type="match status" value="1"/>
</dbReference>
<evidence type="ECO:0000256" key="3">
    <source>
        <dbReference type="ARBA" id="ARBA00008799"/>
    </source>
</evidence>
<dbReference type="Proteomes" id="UP000886289">
    <property type="component" value="Unassembled WGS sequence"/>
</dbReference>
<evidence type="ECO:0000256" key="4">
    <source>
        <dbReference type="ARBA" id="ARBA00011881"/>
    </source>
</evidence>
<name>A0A7C0Y4I3_DESA2</name>
<evidence type="ECO:0000256" key="5">
    <source>
        <dbReference type="ARBA" id="ARBA00022676"/>
    </source>
</evidence>
<dbReference type="PANTHER" id="PTHR10788:SF106">
    <property type="entry name" value="BCDNA.GH08860"/>
    <property type="match status" value="1"/>
</dbReference>
<dbReference type="GO" id="GO:0005829">
    <property type="term" value="C:cytosol"/>
    <property type="evidence" value="ECO:0007669"/>
    <property type="project" value="TreeGrafter"/>
</dbReference>
<dbReference type="UniPathway" id="UPA00299"/>
<organism evidence="12">
    <name type="scientific">Desulfofervidus auxilii</name>
    <dbReference type="NCBI Taxonomy" id="1621989"/>
    <lineage>
        <taxon>Bacteria</taxon>
        <taxon>Pseudomonadati</taxon>
        <taxon>Thermodesulfobacteriota</taxon>
        <taxon>Candidatus Desulfofervidia</taxon>
        <taxon>Candidatus Desulfofervidales</taxon>
        <taxon>Candidatus Desulfofervidaceae</taxon>
        <taxon>Candidatus Desulfofervidus</taxon>
    </lineage>
</organism>
<dbReference type="GO" id="GO:0003825">
    <property type="term" value="F:alpha,alpha-trehalose-phosphate synthase (UDP-forming) activity"/>
    <property type="evidence" value="ECO:0007669"/>
    <property type="project" value="UniProtKB-UniRule"/>
</dbReference>
<dbReference type="CDD" id="cd01627">
    <property type="entry name" value="HAD_TPP"/>
    <property type="match status" value="1"/>
</dbReference>
<reference evidence="12" key="1">
    <citation type="journal article" date="2020" name="mSystems">
        <title>Genome- and Community-Level Interaction Insights into Carbon Utilization and Element Cycling Functions of Hydrothermarchaeota in Hydrothermal Sediment.</title>
        <authorList>
            <person name="Zhou Z."/>
            <person name="Liu Y."/>
            <person name="Xu W."/>
            <person name="Pan J."/>
            <person name="Luo Z.H."/>
            <person name="Li M."/>
        </authorList>
    </citation>
    <scope>NUCLEOTIDE SEQUENCE [LARGE SCALE GENOMIC DNA]</scope>
    <source>
        <strain evidence="12">HyVt-233</strain>
    </source>
</reference>
<dbReference type="InterPro" id="IPR012766">
    <property type="entry name" value="Trehalose_OtsA"/>
</dbReference>
<dbReference type="EC" id="2.4.1.15" evidence="11"/>
<dbReference type="InterPro" id="IPR006379">
    <property type="entry name" value="HAD-SF_hydro_IIB"/>
</dbReference>
<comment type="caution">
    <text evidence="12">The sequence shown here is derived from an EMBL/GenBank/DDBJ whole genome shotgun (WGS) entry which is preliminary data.</text>
</comment>
<dbReference type="NCBIfam" id="NF011071">
    <property type="entry name" value="PRK14501.1"/>
    <property type="match status" value="1"/>
</dbReference>